<comment type="caution">
    <text evidence="1">The sequence shown here is derived from an EMBL/GenBank/DDBJ whole genome shotgun (WGS) entry which is preliminary data.</text>
</comment>
<gene>
    <name evidence="1" type="ORF">NET02_05305</name>
</gene>
<proteinExistence type="predicted"/>
<name>A0AA41WDW1_9BACT</name>
<reference evidence="1" key="1">
    <citation type="submission" date="2022-06" db="EMBL/GenBank/DDBJ databases">
        <title>CFH 74404 Thermomicrobiaceae sp.</title>
        <authorList>
            <person name="Ming H."/>
            <person name="Li W.-J."/>
            <person name="Zhao Z."/>
        </authorList>
    </citation>
    <scope>NUCLEOTIDE SEQUENCE</scope>
    <source>
        <strain evidence="1">CFH 74404</strain>
    </source>
</reference>
<dbReference type="RefSeq" id="WP_284056337.1">
    <property type="nucleotide sequence ID" value="NZ_JAMSLR010000003.1"/>
</dbReference>
<sequence length="583" mass="62058">MVRKVSAETGQPATQRRERRVHAAVAMHADRVRCRATLFDRVERVPRLVASAVAPPDPSSSAAELAGARAALAALAEEAGRAFQEGAKLLIPRQALGDGADIYVLTGLPKPPLPVALISIGPDQTLSRLLASALRSTPIRLAQLRVSEQAGTSRPSAVAVEQWLRQVRPGVIVLAHDSGTPDEWATVFDGIRGLADDAEAPVLGLVVGPEAHQEQAAEAIGDQLELVGVDPSAHETASVTLALTTELRDRYKDAVRQSLAAHQLGSIPFVDLVEALELSMAFTHRRTGQSALLVHIDQGMLLMWTHDGQAATAFYAERDLGPGAAELSRIAPERIARWLPTQYPLESLTEWLLNRSLRPLAALETREDALIASAVLREALADGLGDLGLQPPADVQLVIASSWFAELPPALVALLLLDSVQPLPSRGLVTLALDDVDLFAAAGALATLHPGYAGAVMEQDALIPLAHCIVVSGEGAEGALAVRGELRVDGVGQRFSVPYGSLHVLRLPETGSIELSLELEPGFRVGAGEPGRRVELSGESGLSWAKLGLLIDARGRLLRLPDATELRLARIASWLADLGWQVR</sequence>
<dbReference type="EMBL" id="JAMSLR010000003">
    <property type="protein sequence ID" value="MCM8748555.1"/>
    <property type="molecule type" value="Genomic_DNA"/>
</dbReference>
<evidence type="ECO:0000313" key="1">
    <source>
        <dbReference type="EMBL" id="MCM8748555.1"/>
    </source>
</evidence>
<protein>
    <submittedName>
        <fullName evidence="1">Uncharacterized protein</fullName>
    </submittedName>
</protein>
<accession>A0AA41WDW1</accession>
<organism evidence="1 2">
    <name type="scientific">Thermalbibacter longus</name>
    <dbReference type="NCBI Taxonomy" id="2951981"/>
    <lineage>
        <taxon>Bacteria</taxon>
        <taxon>Pseudomonadati</taxon>
        <taxon>Thermomicrobiota</taxon>
        <taxon>Thermomicrobia</taxon>
        <taxon>Thermomicrobiales</taxon>
        <taxon>Thermomicrobiaceae</taxon>
        <taxon>Thermalbibacter</taxon>
    </lineage>
</organism>
<dbReference type="AlphaFoldDB" id="A0AA41WDW1"/>
<dbReference type="Proteomes" id="UP001165306">
    <property type="component" value="Unassembled WGS sequence"/>
</dbReference>
<evidence type="ECO:0000313" key="2">
    <source>
        <dbReference type="Proteomes" id="UP001165306"/>
    </source>
</evidence>
<keyword evidence="2" id="KW-1185">Reference proteome</keyword>